<sequence length="508" mass="54596">MAFKFFSPGVRTIDSYYRTNGLNIAESVAQENNQQSIRISTDPRYSMGFINIGGSDLIVSSVLENGENKGLVTIQNGFLVGGTLLPDGRIRPVSLFQNGTTIQARQTGFQTSEGISFQQVGTNNILYLSSVTNPQPGQTFTLTNDNSSGSFPDRFNFNPCFASGTQIATAEGEIPVEKLNVGDIAITAGGVHRPVRWIGRRTLSCNHHPRPEAIWPVRVLAGAFGDGLPHRDLWLSPDHAVCVRVLDEVLIPIKHLLNDATIAQIETAEVTYWHVELDSHDILLAEGLPAESFLDTGVRAGFENGAEHMVLHPDFSPLTLDAFCRPLVQEGPIVDAVRLRLLARASELGWTLTGEDDLHAAVDGAVVYPEREGAAARFAIPADATEIRLHSRSFVPERVRVGAGDGRRLGVPVRSLSVVDSAGVTRSLPIGSEALSEGFSFVQGGADRPWRWTTGEAVVPPVLWSGTEGGFSLIVELAPDEGALQAWQAPALVASQEATEASPEAAAA</sequence>
<reference evidence="2 3" key="1">
    <citation type="submission" date="2024-06" db="EMBL/GenBank/DDBJ databases">
        <title>Genomic Encyclopedia of Type Strains, Phase IV (KMG-IV): sequencing the most valuable type-strain genomes for metagenomic binning, comparative biology and taxonomic classification.</title>
        <authorList>
            <person name="Goeker M."/>
        </authorList>
    </citation>
    <scope>NUCLEOTIDE SEQUENCE [LARGE SCALE GENOMIC DNA]</scope>
    <source>
        <strain evidence="2 3">DSM 21331</strain>
    </source>
</reference>
<dbReference type="EMBL" id="JBEPMM010000001">
    <property type="protein sequence ID" value="MET3690871.1"/>
    <property type="molecule type" value="Genomic_DNA"/>
</dbReference>
<dbReference type="SUPFAM" id="SSF51294">
    <property type="entry name" value="Hedgehog/intein (Hint) domain"/>
    <property type="match status" value="1"/>
</dbReference>
<dbReference type="InterPro" id="IPR028992">
    <property type="entry name" value="Hedgehog/Intein_dom"/>
</dbReference>
<name>A0ABV2L262_9HYPH</name>
<dbReference type="Pfam" id="PF13403">
    <property type="entry name" value="Hint_2"/>
    <property type="match status" value="1"/>
</dbReference>
<proteinExistence type="predicted"/>
<evidence type="ECO:0000313" key="2">
    <source>
        <dbReference type="EMBL" id="MET3690871.1"/>
    </source>
</evidence>
<accession>A0ABV2L262</accession>
<keyword evidence="3" id="KW-1185">Reference proteome</keyword>
<dbReference type="RefSeq" id="WP_238275532.1">
    <property type="nucleotide sequence ID" value="NZ_BPQL01000007.1"/>
</dbReference>
<evidence type="ECO:0000313" key="3">
    <source>
        <dbReference type="Proteomes" id="UP001549145"/>
    </source>
</evidence>
<protein>
    <recommendedName>
        <fullName evidence="1">Hedgehog/Intein (Hint) domain-containing protein</fullName>
    </recommendedName>
</protein>
<feature type="domain" description="Hedgehog/Intein (Hint)" evidence="1">
    <location>
        <begin position="159"/>
        <end position="296"/>
    </location>
</feature>
<comment type="caution">
    <text evidence="2">The sequence shown here is derived from an EMBL/GenBank/DDBJ whole genome shotgun (WGS) entry which is preliminary data.</text>
</comment>
<organism evidence="2 3">
    <name type="scientific">Methylobacterium goesingense</name>
    <dbReference type="NCBI Taxonomy" id="243690"/>
    <lineage>
        <taxon>Bacteria</taxon>
        <taxon>Pseudomonadati</taxon>
        <taxon>Pseudomonadota</taxon>
        <taxon>Alphaproteobacteria</taxon>
        <taxon>Hyphomicrobiales</taxon>
        <taxon>Methylobacteriaceae</taxon>
        <taxon>Methylobacterium</taxon>
    </lineage>
</organism>
<dbReference type="Proteomes" id="UP001549145">
    <property type="component" value="Unassembled WGS sequence"/>
</dbReference>
<dbReference type="InterPro" id="IPR036844">
    <property type="entry name" value="Hint_dom_sf"/>
</dbReference>
<gene>
    <name evidence="2" type="ORF">ABID43_000390</name>
</gene>
<evidence type="ECO:0000259" key="1">
    <source>
        <dbReference type="Pfam" id="PF13403"/>
    </source>
</evidence>